<dbReference type="InterPro" id="IPR013976">
    <property type="entry name" value="HDOD"/>
</dbReference>
<organism evidence="2 3">
    <name type="scientific">Colwellia psychrerythraea</name>
    <name type="common">Vibrio psychroerythus</name>
    <dbReference type="NCBI Taxonomy" id="28229"/>
    <lineage>
        <taxon>Bacteria</taxon>
        <taxon>Pseudomonadati</taxon>
        <taxon>Pseudomonadota</taxon>
        <taxon>Gammaproteobacteria</taxon>
        <taxon>Alteromonadales</taxon>
        <taxon>Colwelliaceae</taxon>
        <taxon>Colwellia</taxon>
    </lineage>
</organism>
<dbReference type="EMBL" id="JQEC01000016">
    <property type="protein sequence ID" value="KGJ94994.1"/>
    <property type="molecule type" value="Genomic_DNA"/>
</dbReference>
<dbReference type="Gene3D" id="1.10.3210.10">
    <property type="entry name" value="Hypothetical protein af1432"/>
    <property type="match status" value="1"/>
</dbReference>
<dbReference type="SUPFAM" id="SSF109604">
    <property type="entry name" value="HD-domain/PDEase-like"/>
    <property type="match status" value="1"/>
</dbReference>
<dbReference type="Proteomes" id="UP000029868">
    <property type="component" value="Unassembled WGS sequence"/>
</dbReference>
<name>A0A099KW78_COLPS</name>
<reference evidence="2 3" key="1">
    <citation type="submission" date="2014-08" db="EMBL/GenBank/DDBJ databases">
        <title>Genomic and Phenotypic Diversity of Colwellia psychrerythraea strains from Disparate Marine Basins.</title>
        <authorList>
            <person name="Techtmann S.M."/>
            <person name="Stelling S.C."/>
            <person name="Utturkar S.M."/>
            <person name="Alshibli N."/>
            <person name="Harris A."/>
            <person name="Brown S.D."/>
            <person name="Hazen T.C."/>
        </authorList>
    </citation>
    <scope>NUCLEOTIDE SEQUENCE [LARGE SCALE GENOMIC DNA]</scope>
    <source>
        <strain evidence="2 3">GAB14E</strain>
    </source>
</reference>
<evidence type="ECO:0000313" key="3">
    <source>
        <dbReference type="Proteomes" id="UP000029868"/>
    </source>
</evidence>
<gene>
    <name evidence="2" type="ORF">GAB14E_2228</name>
</gene>
<dbReference type="RefSeq" id="WP_231562016.1">
    <property type="nucleotide sequence ID" value="NZ_JQEC01000016.1"/>
</dbReference>
<dbReference type="InterPro" id="IPR052340">
    <property type="entry name" value="RNase_Y/CdgJ"/>
</dbReference>
<dbReference type="PROSITE" id="PS51833">
    <property type="entry name" value="HDOD"/>
    <property type="match status" value="1"/>
</dbReference>
<dbReference type="AlphaFoldDB" id="A0A099KW78"/>
<accession>A0A099KW78</accession>
<dbReference type="PATRIC" id="fig|28229.3.peg.1849"/>
<evidence type="ECO:0000259" key="1">
    <source>
        <dbReference type="PROSITE" id="PS51833"/>
    </source>
</evidence>
<dbReference type="Pfam" id="PF08668">
    <property type="entry name" value="HDOD"/>
    <property type="match status" value="1"/>
</dbReference>
<evidence type="ECO:0000313" key="2">
    <source>
        <dbReference type="EMBL" id="KGJ94994.1"/>
    </source>
</evidence>
<comment type="caution">
    <text evidence="2">The sequence shown here is derived from an EMBL/GenBank/DDBJ whole genome shotgun (WGS) entry which is preliminary data.</text>
</comment>
<dbReference type="PANTHER" id="PTHR33525">
    <property type="match status" value="1"/>
</dbReference>
<feature type="domain" description="HDOD" evidence="1">
    <location>
        <begin position="102"/>
        <end position="304"/>
    </location>
</feature>
<sequence length="381" mass="42968">MQIFENDPIVATIYQRAISLSICKDFAEKQSGKISMVDRQGSEQANRRRELLSVEVQAQQEKIIAKHGEEHFRKQIKQSFFSRVRTKINSDFDNKEHLYHQVLGIEDACPAILDILSARAASVNQIKDLAASLSWLTIDLISLVNKPQYRKRADVQVTDAKLALSYIGLDNLKLVMPTFTLKHWLPTSTAPYGLMKRKLWNDSLSIALASRALAKEQGLDDFSAFTTGMLSNIGRLAVTRCYLTTFSDMYKEEVREAFESKDKVLHNVLSKIEASEELLLEQLVMRSSQLSADLIEKMAFRRLGITEPIFDLAYADSIDKMHPIAQVVAKAKAFVAFRALAKEDLIDSDESKTLLSAANLTPAEISLLKKSDIDHIKLNFN</sequence>
<protein>
    <submittedName>
        <fullName evidence="2">Putative signal transduction protein</fullName>
    </submittedName>
</protein>
<proteinExistence type="predicted"/>
<dbReference type="PANTHER" id="PTHR33525:SF4">
    <property type="entry name" value="CYCLIC DI-GMP PHOSPHODIESTERASE CDGJ"/>
    <property type="match status" value="1"/>
</dbReference>